<comment type="caution">
    <text evidence="1">The sequence shown here is derived from an EMBL/GenBank/DDBJ whole genome shotgun (WGS) entry which is preliminary data.</text>
</comment>
<dbReference type="Proteomes" id="UP001501446">
    <property type="component" value="Unassembled WGS sequence"/>
</dbReference>
<evidence type="ECO:0008006" key="3">
    <source>
        <dbReference type="Google" id="ProtNLM"/>
    </source>
</evidence>
<keyword evidence="2" id="KW-1185">Reference proteome</keyword>
<evidence type="ECO:0000313" key="1">
    <source>
        <dbReference type="EMBL" id="GAA4707127.1"/>
    </source>
</evidence>
<gene>
    <name evidence="1" type="ORF">GCM10025781_27170</name>
</gene>
<evidence type="ECO:0000313" key="2">
    <source>
        <dbReference type="Proteomes" id="UP001501446"/>
    </source>
</evidence>
<dbReference type="InterPro" id="IPR011856">
    <property type="entry name" value="tRNA_endonuc-like_dom_sf"/>
</dbReference>
<accession>A0ABP8XGJ5</accession>
<reference evidence="2" key="1">
    <citation type="journal article" date="2019" name="Int. J. Syst. Evol. Microbiol.">
        <title>The Global Catalogue of Microorganisms (GCM) 10K type strain sequencing project: providing services to taxonomists for standard genome sequencing and annotation.</title>
        <authorList>
            <consortium name="The Broad Institute Genomics Platform"/>
            <consortium name="The Broad Institute Genome Sequencing Center for Infectious Disease"/>
            <person name="Wu L."/>
            <person name="Ma J."/>
        </authorList>
    </citation>
    <scope>NUCLEOTIDE SEQUENCE [LARGE SCALE GENOMIC DNA]</scope>
    <source>
        <strain evidence="2">JCM 18958</strain>
    </source>
</reference>
<proteinExistence type="predicted"/>
<sequence length="342" mass="37630">MNRDELVFGVAGSTATPAVSITLAQAGLREREHLQEWVLAHPEMLGVDVLVITSEFDRWMSRDGREADRLDVLGLDADGRLVVAELKRDQAPDFVTLQSVKYAAMASRFEVEQLADAYLSFHSQEDDAPTTAEEALAVLRTHAPALSSDTLRSPRIVLIAGSFPTTLTSSVVWLGEQGIDFTLIQVGAYRLGDHHLVTVSQVWPPPEAEEFVVAPSRAERSTSTTTTVPEAPWTVDDLTQLASATSSPTILATMDLCAATPGEWIGGDQVMERTGREKNAHRGDYGGFAITLRRRFNRSNAPYEMNYAVGNTPQQYYRLSPEIAQMWQRLRPQHDSSGTSAT</sequence>
<dbReference type="EMBL" id="BAABLN010000065">
    <property type="protein sequence ID" value="GAA4707127.1"/>
    <property type="molecule type" value="Genomic_DNA"/>
</dbReference>
<organism evidence="1 2">
    <name type="scientific">Kocuria gwangalliensis</name>
    <dbReference type="NCBI Taxonomy" id="501592"/>
    <lineage>
        <taxon>Bacteria</taxon>
        <taxon>Bacillati</taxon>
        <taxon>Actinomycetota</taxon>
        <taxon>Actinomycetes</taxon>
        <taxon>Micrococcales</taxon>
        <taxon>Micrococcaceae</taxon>
        <taxon>Kocuria</taxon>
    </lineage>
</organism>
<protein>
    <recommendedName>
        <fullName evidence="3">DUF91 domain-containing protein</fullName>
    </recommendedName>
</protein>
<dbReference type="RefSeq" id="WP_345311865.1">
    <property type="nucleotide sequence ID" value="NZ_BAABLN010000065.1"/>
</dbReference>
<name>A0ABP8XGJ5_9MICC</name>
<dbReference type="Gene3D" id="3.40.1350.10">
    <property type="match status" value="1"/>
</dbReference>